<evidence type="ECO:0000256" key="6">
    <source>
        <dbReference type="ARBA" id="ARBA00022840"/>
    </source>
</evidence>
<accession>A0A0G0IX39</accession>
<reference evidence="13 14" key="1">
    <citation type="journal article" date="2015" name="Nature">
        <title>rRNA introns, odd ribosomes, and small enigmatic genomes across a large radiation of phyla.</title>
        <authorList>
            <person name="Brown C.T."/>
            <person name="Hug L.A."/>
            <person name="Thomas B.C."/>
            <person name="Sharon I."/>
            <person name="Castelle C.J."/>
            <person name="Singh A."/>
            <person name="Wilkins M.J."/>
            <person name="Williams K.H."/>
            <person name="Banfield J.F."/>
        </authorList>
    </citation>
    <scope>NUCLEOTIDE SEQUENCE [LARGE SCALE GENOMIC DNA]</scope>
</reference>
<evidence type="ECO:0000256" key="9">
    <source>
        <dbReference type="ARBA" id="ARBA00030904"/>
    </source>
</evidence>
<comment type="catalytic activity">
    <reaction evidence="10">
        <text>tRNA(Met) + L-methionine + ATP = L-methionyl-tRNA(Met) + AMP + diphosphate</text>
        <dbReference type="Rhea" id="RHEA:13481"/>
        <dbReference type="Rhea" id="RHEA-COMP:9667"/>
        <dbReference type="Rhea" id="RHEA-COMP:9698"/>
        <dbReference type="ChEBI" id="CHEBI:30616"/>
        <dbReference type="ChEBI" id="CHEBI:33019"/>
        <dbReference type="ChEBI" id="CHEBI:57844"/>
        <dbReference type="ChEBI" id="CHEBI:78442"/>
        <dbReference type="ChEBI" id="CHEBI:78530"/>
        <dbReference type="ChEBI" id="CHEBI:456215"/>
        <dbReference type="EC" id="6.1.1.10"/>
    </reaction>
</comment>
<dbReference type="PRINTS" id="PR01041">
    <property type="entry name" value="TRNASYNTHMET"/>
</dbReference>
<dbReference type="FunFam" id="2.170.220.10:FF:000001">
    <property type="entry name" value="methionine--tRNA ligase, mitochondrial"/>
    <property type="match status" value="1"/>
</dbReference>
<evidence type="ECO:0000256" key="2">
    <source>
        <dbReference type="ARBA" id="ARBA00012838"/>
    </source>
</evidence>
<evidence type="ECO:0000256" key="10">
    <source>
        <dbReference type="ARBA" id="ARBA00047364"/>
    </source>
</evidence>
<dbReference type="InterPro" id="IPR015413">
    <property type="entry name" value="Methionyl/Leucyl_tRNA_Synth"/>
</dbReference>
<dbReference type="STRING" id="1618583.US75_C0018G0013"/>
<dbReference type="PATRIC" id="fig|1618583.3.peg.736"/>
<dbReference type="PANTHER" id="PTHR43326:SF1">
    <property type="entry name" value="METHIONINE--TRNA LIGASE, MITOCHONDRIAL"/>
    <property type="match status" value="1"/>
</dbReference>
<dbReference type="GO" id="GO:0005524">
    <property type="term" value="F:ATP binding"/>
    <property type="evidence" value="ECO:0007669"/>
    <property type="project" value="UniProtKB-KW"/>
</dbReference>
<evidence type="ECO:0000256" key="5">
    <source>
        <dbReference type="ARBA" id="ARBA00022741"/>
    </source>
</evidence>
<gene>
    <name evidence="13" type="ORF">US75_C0018G0013</name>
</gene>
<dbReference type="InterPro" id="IPR014758">
    <property type="entry name" value="Met-tRNA_synth"/>
</dbReference>
<dbReference type="SUPFAM" id="SSF47323">
    <property type="entry name" value="Anticodon-binding domain of a subclass of class I aminoacyl-tRNA synthetases"/>
    <property type="match status" value="1"/>
</dbReference>
<proteinExistence type="inferred from homology"/>
<evidence type="ECO:0000256" key="11">
    <source>
        <dbReference type="RuleBase" id="RU363039"/>
    </source>
</evidence>
<evidence type="ECO:0000256" key="3">
    <source>
        <dbReference type="ARBA" id="ARBA00018753"/>
    </source>
</evidence>
<dbReference type="Gene3D" id="2.170.220.10">
    <property type="match status" value="1"/>
</dbReference>
<dbReference type="PANTHER" id="PTHR43326">
    <property type="entry name" value="METHIONYL-TRNA SYNTHETASE"/>
    <property type="match status" value="1"/>
</dbReference>
<dbReference type="EC" id="6.1.1.10" evidence="2"/>
<dbReference type="InterPro" id="IPR023457">
    <property type="entry name" value="Met-tRNA_synth_2"/>
</dbReference>
<dbReference type="GO" id="GO:0006431">
    <property type="term" value="P:methionyl-tRNA aminoacylation"/>
    <property type="evidence" value="ECO:0007669"/>
    <property type="project" value="InterPro"/>
</dbReference>
<evidence type="ECO:0000256" key="7">
    <source>
        <dbReference type="ARBA" id="ARBA00022917"/>
    </source>
</evidence>
<evidence type="ECO:0000259" key="12">
    <source>
        <dbReference type="Pfam" id="PF09334"/>
    </source>
</evidence>
<keyword evidence="4 11" id="KW-0436">Ligase</keyword>
<dbReference type="GO" id="GO:0004825">
    <property type="term" value="F:methionine-tRNA ligase activity"/>
    <property type="evidence" value="ECO:0007669"/>
    <property type="project" value="UniProtKB-EC"/>
</dbReference>
<comment type="similarity">
    <text evidence="11">Belongs to the class-I aminoacyl-tRNA synthetase family.</text>
</comment>
<feature type="domain" description="Methionyl/Leucyl tRNA synthetase" evidence="12">
    <location>
        <begin position="14"/>
        <end position="155"/>
    </location>
</feature>
<sequence length="489" mass="57106">MRYNRYNMSDKNNYYITTTLPYVNSDPHIGFALEIVQADVLARYHNLLGDNVIFNYGTDEHGAKIFEKAKEMDKDPQKYCDELAEVYKILKNHLDLSTTNFIRTTDKNHIKAVQEFWRRCDKNGDIYKKIYKTKYCVGCELEKTDSELVDGKCPIHPNREIEIREEENYFFRFSKYQNKLLELYDKNPEFVIPANRQKEIAIFVKDGLQDFSISRLREKMPWGVPVPNDPNHVMYVWFDALINYISTLGWPDDINNFNDFWPGTQVAGKDNLRQQSAMWQAMLASAVIPFSKQVFIHGFMTLNGQKISKSQGNTIDPIELVKKYGTDPVRYYLLSKVHPFEDSDFTYEKFEESYNADLANGLGNLVARVAKMAETSELRTHRLRSGQAEKNKKLKISKEVAKEIENFRFDNALALIWDNIKKQDIFINENQVWSLENDRKEEALIKLIDNIKQIAINLKPFLPNTSEIIGAQFSDRSIKFQKPLFSRLV</sequence>
<dbReference type="SUPFAM" id="SSF52374">
    <property type="entry name" value="Nucleotidylyl transferase"/>
    <property type="match status" value="1"/>
</dbReference>
<dbReference type="Gene3D" id="1.10.730.10">
    <property type="entry name" value="Isoleucyl-tRNA Synthetase, Domain 1"/>
    <property type="match status" value="1"/>
</dbReference>
<dbReference type="EMBL" id="LBUE01000018">
    <property type="protein sequence ID" value="KKQ55585.1"/>
    <property type="molecule type" value="Genomic_DNA"/>
</dbReference>
<dbReference type="Gene3D" id="3.40.50.620">
    <property type="entry name" value="HUPs"/>
    <property type="match status" value="1"/>
</dbReference>
<evidence type="ECO:0000256" key="4">
    <source>
        <dbReference type="ARBA" id="ARBA00022598"/>
    </source>
</evidence>
<evidence type="ECO:0000256" key="8">
    <source>
        <dbReference type="ARBA" id="ARBA00023146"/>
    </source>
</evidence>
<keyword evidence="5 11" id="KW-0547">Nucleotide-binding</keyword>
<dbReference type="Pfam" id="PF09334">
    <property type="entry name" value="tRNA-synt_1g"/>
    <property type="match status" value="2"/>
</dbReference>
<dbReference type="AlphaFoldDB" id="A0A0G0IX39"/>
<keyword evidence="8 11" id="KW-0030">Aminoacyl-tRNA synthetase</keyword>
<comment type="caution">
    <text evidence="13">The sequence shown here is derived from an EMBL/GenBank/DDBJ whole genome shotgun (WGS) entry which is preliminary data.</text>
</comment>
<evidence type="ECO:0000313" key="14">
    <source>
        <dbReference type="Proteomes" id="UP000034096"/>
    </source>
</evidence>
<dbReference type="CDD" id="cd00814">
    <property type="entry name" value="MetRS_core"/>
    <property type="match status" value="1"/>
</dbReference>
<organism evidence="13 14">
    <name type="scientific">Candidatus Woesebacteria bacterium GW2011_GWC1_38_13</name>
    <dbReference type="NCBI Taxonomy" id="1618583"/>
    <lineage>
        <taxon>Bacteria</taxon>
        <taxon>Candidatus Woeseibacteriota</taxon>
    </lineage>
</organism>
<name>A0A0G0IX39_9BACT</name>
<dbReference type="NCBIfam" id="TIGR00398">
    <property type="entry name" value="metG"/>
    <property type="match status" value="1"/>
</dbReference>
<dbReference type="InterPro" id="IPR014729">
    <property type="entry name" value="Rossmann-like_a/b/a_fold"/>
</dbReference>
<evidence type="ECO:0000313" key="13">
    <source>
        <dbReference type="EMBL" id="KKQ55585.1"/>
    </source>
</evidence>
<keyword evidence="7 11" id="KW-0648">Protein biosynthesis</keyword>
<keyword evidence="6 11" id="KW-0067">ATP-binding</keyword>
<dbReference type="InterPro" id="IPR009080">
    <property type="entry name" value="tRNAsynth_Ia_anticodon-bd"/>
</dbReference>
<protein>
    <recommendedName>
        <fullName evidence="3">Methionine--tRNA ligase</fullName>
        <ecNumber evidence="2">6.1.1.10</ecNumber>
    </recommendedName>
    <alternativeName>
        <fullName evidence="9">Methionyl-tRNA synthetase</fullName>
    </alternativeName>
</protein>
<comment type="function">
    <text evidence="1">Is required not only for elongation of protein synthesis but also for the initiation of all mRNA translation through initiator tRNA(fMet) aminoacylation.</text>
</comment>
<dbReference type="InterPro" id="IPR033911">
    <property type="entry name" value="MetRS_core"/>
</dbReference>
<feature type="domain" description="Methionyl/Leucyl tRNA synthetase" evidence="12">
    <location>
        <begin position="161"/>
        <end position="369"/>
    </location>
</feature>
<evidence type="ECO:0000256" key="1">
    <source>
        <dbReference type="ARBA" id="ARBA00003314"/>
    </source>
</evidence>
<dbReference type="Proteomes" id="UP000034096">
    <property type="component" value="Unassembled WGS sequence"/>
</dbReference>